<keyword evidence="1" id="KW-0175">Coiled coil</keyword>
<dbReference type="EMBL" id="CP001787">
    <property type="protein sequence ID" value="ACX72478.1"/>
    <property type="molecule type" value="Genomic_DNA"/>
</dbReference>
<organism evidence="2 3">
    <name type="scientific">Methanocaldococcus vulcanius (strain ATCC 700851 / DSM 12094 / M7)</name>
    <name type="common">Methanococcus vulcanius</name>
    <dbReference type="NCBI Taxonomy" id="579137"/>
    <lineage>
        <taxon>Archaea</taxon>
        <taxon>Methanobacteriati</taxon>
        <taxon>Methanobacteriota</taxon>
        <taxon>Methanomada group</taxon>
        <taxon>Methanococci</taxon>
        <taxon>Methanococcales</taxon>
        <taxon>Methanocaldococcaceae</taxon>
        <taxon>Methanocaldococcus</taxon>
    </lineage>
</organism>
<protein>
    <submittedName>
        <fullName evidence="2">Uncharacterized protein</fullName>
    </submittedName>
</protein>
<dbReference type="RefSeq" id="WP_015732699.1">
    <property type="nucleotide sequence ID" value="NC_013407.1"/>
</dbReference>
<gene>
    <name evidence="2" type="ordered locus">Metvu_0619</name>
</gene>
<dbReference type="GeneID" id="8512953"/>
<accession>C9RFX6</accession>
<proteinExistence type="predicted"/>
<dbReference type="HOGENOM" id="CLU_1631690_0_0_2"/>
<sequence length="162" mass="19160">MRDLDIERVAELVLLKDVNFKDKEKVRDLLREYIKIKDEISYLDSILEDFENLDANLKHLKRDADIIKSTLPRLSKFTNIPFFMGLVKMLDTVEKINIEDLESVRWSINKEIEELSEKLKKIENELRAIIINESMNKLGTANLEEFLKYLENINFEEKEPTA</sequence>
<dbReference type="KEGG" id="mvu:Metvu_0619"/>
<dbReference type="Proteomes" id="UP000002063">
    <property type="component" value="Chromosome"/>
</dbReference>
<dbReference type="eggNOG" id="arCOG05064">
    <property type="taxonomic scope" value="Archaea"/>
</dbReference>
<reference evidence="2" key="1">
    <citation type="submission" date="2009-10" db="EMBL/GenBank/DDBJ databases">
        <title>Complete sequence of chromosome of Methanocaldococcus vulcanius M7.</title>
        <authorList>
            <consortium name="US DOE Joint Genome Institute"/>
            <person name="Lucas S."/>
            <person name="Copeland A."/>
            <person name="Lapidus A."/>
            <person name="Glavina del Rio T."/>
            <person name="Dalin E."/>
            <person name="Tice H."/>
            <person name="Bruce D."/>
            <person name="Goodwin L."/>
            <person name="Pitluck S."/>
            <person name="Lcollab F.I."/>
            <person name="Brettin T."/>
            <person name="Detter J.C."/>
            <person name="Han C."/>
            <person name="Tapia R."/>
            <person name="Kuske C.R."/>
            <person name="Schmutz J."/>
            <person name="Larimer F."/>
            <person name="Land M."/>
            <person name="Hauser L."/>
            <person name="Kyrpides N."/>
            <person name="Ovchinikova G."/>
            <person name="Sieprawska-Lupa M."/>
            <person name="Whitman W.B."/>
            <person name="Woyke T."/>
        </authorList>
    </citation>
    <scope>NUCLEOTIDE SEQUENCE [LARGE SCALE GENOMIC DNA]</scope>
    <source>
        <strain evidence="2">M7</strain>
    </source>
</reference>
<evidence type="ECO:0000313" key="2">
    <source>
        <dbReference type="EMBL" id="ACX72478.1"/>
    </source>
</evidence>
<name>C9RFX6_METVM</name>
<evidence type="ECO:0000313" key="3">
    <source>
        <dbReference type="Proteomes" id="UP000002063"/>
    </source>
</evidence>
<keyword evidence="3" id="KW-1185">Reference proteome</keyword>
<dbReference type="STRING" id="579137.Metvu_0619"/>
<dbReference type="AlphaFoldDB" id="C9RFX6"/>
<feature type="coiled-coil region" evidence="1">
    <location>
        <begin position="98"/>
        <end position="132"/>
    </location>
</feature>
<evidence type="ECO:0000256" key="1">
    <source>
        <dbReference type="SAM" id="Coils"/>
    </source>
</evidence>